<evidence type="ECO:0000259" key="2">
    <source>
        <dbReference type="Pfam" id="PF26002"/>
    </source>
</evidence>
<sequence>MTIKQSALTSCLLLAVLLVSSLYIPIEVFTRAEGEVVPFHPLSHADFPDDGVLLTIRIEEGSYVEKGAVIAELDNREMKLNLQILHEKQQQMEKKLALLNGLLDEQLDNDTIDEVAFNDQIQRFVTLQKNYRDNVDNLESLVNLDTKKNAAMQQLVKKNVAGALQADDSMQKLLRNKKDLLKARKEFEERIIFDIERYEERQRDIVNTIQLNKLYIEKTLVFAPVSGIVRHIYYPAEGSFVSQGDKFADIIESSDSPFKIRLFVAPSDIGMIEENDDVVIRVDTYDHSVFGTIEGKISQISLDRTHEHRNERFYRIMVTPHITHLSKGGEAHSLKYGMTLYATIERGTVSLMSYLMKPVIKHFHEVGHL</sequence>
<keyword evidence="1" id="KW-0175">Coiled coil</keyword>
<dbReference type="AlphaFoldDB" id="A0A2H9T657"/>
<dbReference type="Gene3D" id="2.40.50.100">
    <property type="match status" value="1"/>
</dbReference>
<dbReference type="Pfam" id="PF26002">
    <property type="entry name" value="Beta-barrel_AprE"/>
    <property type="match status" value="1"/>
</dbReference>
<comment type="caution">
    <text evidence="3">The sequence shown here is derived from an EMBL/GenBank/DDBJ whole genome shotgun (WGS) entry which is preliminary data.</text>
</comment>
<dbReference type="Gene3D" id="1.10.287.470">
    <property type="entry name" value="Helix hairpin bin"/>
    <property type="match status" value="1"/>
</dbReference>
<dbReference type="PANTHER" id="PTHR30386">
    <property type="entry name" value="MEMBRANE FUSION SUBUNIT OF EMRAB-TOLC MULTIDRUG EFFLUX PUMP"/>
    <property type="match status" value="1"/>
</dbReference>
<dbReference type="PRINTS" id="PR01490">
    <property type="entry name" value="RTXTOXIND"/>
</dbReference>
<dbReference type="InterPro" id="IPR058982">
    <property type="entry name" value="Beta-barrel_AprE"/>
</dbReference>
<feature type="coiled-coil region" evidence="1">
    <location>
        <begin position="75"/>
        <end position="105"/>
    </location>
</feature>
<dbReference type="InterPro" id="IPR050739">
    <property type="entry name" value="MFP"/>
</dbReference>
<accession>A0A2H9T657</accession>
<feature type="domain" description="AprE-like beta-barrel" evidence="2">
    <location>
        <begin position="260"/>
        <end position="346"/>
    </location>
</feature>
<proteinExistence type="predicted"/>
<reference evidence="3" key="1">
    <citation type="journal article" date="2017" name="Appl. Environ. Microbiol.">
        <title>Molecular characterization of an Endozoicomonas-like organism causing infection in king scallop Pecten maximus L.</title>
        <authorList>
            <person name="Cano I."/>
            <person name="van Aerle R."/>
            <person name="Ross S."/>
            <person name="Verner-Jeffreys D.W."/>
            <person name="Paley R.K."/>
            <person name="Rimmer G."/>
            <person name="Ryder D."/>
            <person name="Hooper P."/>
            <person name="Stone D."/>
            <person name="Feist S.W."/>
        </authorList>
    </citation>
    <scope>NUCLEOTIDE SEQUENCE</scope>
</reference>
<evidence type="ECO:0000313" key="3">
    <source>
        <dbReference type="EMBL" id="PJE78689.1"/>
    </source>
</evidence>
<gene>
    <name evidence="3" type="primary">hlyD_2</name>
    <name evidence="3" type="ORF">CI610_02358</name>
</gene>
<protein>
    <submittedName>
        <fullName evidence="3">Hemolysin secretion protein D, chromosomal</fullName>
    </submittedName>
</protein>
<evidence type="ECO:0000256" key="1">
    <source>
        <dbReference type="SAM" id="Coils"/>
    </source>
</evidence>
<name>A0A2H9T657_9ZZZZ</name>
<dbReference type="EMBL" id="NSIT01000140">
    <property type="protein sequence ID" value="PJE78689.1"/>
    <property type="molecule type" value="Genomic_DNA"/>
</dbReference>
<organism evidence="3">
    <name type="scientific">invertebrate metagenome</name>
    <dbReference type="NCBI Taxonomy" id="1711999"/>
    <lineage>
        <taxon>unclassified sequences</taxon>
        <taxon>metagenomes</taxon>
        <taxon>organismal metagenomes</taxon>
    </lineage>
</organism>
<dbReference type="PANTHER" id="PTHR30386:SF28">
    <property type="entry name" value="EXPORTED PROTEIN"/>
    <property type="match status" value="1"/>
</dbReference>